<evidence type="ECO:0000313" key="3">
    <source>
        <dbReference type="Proteomes" id="UP000191025"/>
    </source>
</evidence>
<dbReference type="Proteomes" id="UP000191025">
    <property type="component" value="Unassembled WGS sequence"/>
</dbReference>
<evidence type="ECO:0000313" key="4">
    <source>
        <dbReference type="Proteomes" id="UP000254107"/>
    </source>
</evidence>
<proteinExistence type="predicted"/>
<reference evidence="3" key="1">
    <citation type="submission" date="2017-03" db="EMBL/GenBank/DDBJ databases">
        <title>Draft genome sequence of Moraxella equi CCUG 4950T type strain.</title>
        <authorList>
            <person name="Salva-Serra F."/>
            <person name="Engstrom-Jakobsson H."/>
            <person name="Thorell K."/>
            <person name="Jaen-Luchoro D."/>
            <person name="Gonzales-Siles L."/>
            <person name="Karlsson R."/>
            <person name="Yazdan S."/>
            <person name="Boulund F."/>
            <person name="Johnning A."/>
            <person name="Engstrand L."/>
            <person name="Kristiansson E."/>
            <person name="Moore E."/>
        </authorList>
    </citation>
    <scope>NUCLEOTIDE SEQUENCE [LARGE SCALE GENOMIC DNA]</scope>
    <source>
        <strain evidence="3">CCUG 4441</strain>
    </source>
</reference>
<reference evidence="2 4" key="3">
    <citation type="submission" date="2018-06" db="EMBL/GenBank/DDBJ databases">
        <authorList>
            <consortium name="Pathogen Informatics"/>
            <person name="Doyle S."/>
        </authorList>
    </citation>
    <scope>NUCLEOTIDE SEQUENCE [LARGE SCALE GENOMIC DNA]</scope>
    <source>
        <strain evidence="2 4">NCTC7911</strain>
    </source>
</reference>
<dbReference type="EMBL" id="MXAN01000044">
    <property type="protein sequence ID" value="OPH36834.1"/>
    <property type="molecule type" value="Genomic_DNA"/>
</dbReference>
<dbReference type="AlphaFoldDB" id="A0A1V4GW29"/>
<name>A0A1V4GW29_MORLA</name>
<organism evidence="1 3">
    <name type="scientific">Moraxella lacunata</name>
    <dbReference type="NCBI Taxonomy" id="477"/>
    <lineage>
        <taxon>Bacteria</taxon>
        <taxon>Pseudomonadati</taxon>
        <taxon>Pseudomonadota</taxon>
        <taxon>Gammaproteobacteria</taxon>
        <taxon>Moraxellales</taxon>
        <taxon>Moraxellaceae</taxon>
        <taxon>Moraxella</taxon>
    </lineage>
</organism>
<dbReference type="GeneID" id="302269202"/>
<reference evidence="1" key="2">
    <citation type="submission" date="2017-03" db="EMBL/GenBank/DDBJ databases">
        <authorList>
            <person name="Afonso C.L."/>
            <person name="Miller P.J."/>
            <person name="Scott M.A."/>
            <person name="Spackman E."/>
            <person name="Goraichik I."/>
            <person name="Dimitrov K.M."/>
            <person name="Suarez D.L."/>
            <person name="Swayne D.E."/>
        </authorList>
    </citation>
    <scope>NUCLEOTIDE SEQUENCE</scope>
    <source>
        <strain evidence="1">CCUG 4441</strain>
    </source>
</reference>
<dbReference type="RefSeq" id="WP_062499715.1">
    <property type="nucleotide sequence ID" value="NZ_MXAN01000044.1"/>
</dbReference>
<keyword evidence="4" id="KW-1185">Reference proteome</keyword>
<dbReference type="Proteomes" id="UP000254107">
    <property type="component" value="Unassembled WGS sequence"/>
</dbReference>
<gene>
    <name evidence="1" type="ORF">B5J94_06565</name>
    <name evidence="2" type="ORF">NCTC7911_00542</name>
</gene>
<dbReference type="EMBL" id="UGQC01000001">
    <property type="protein sequence ID" value="STY99169.1"/>
    <property type="molecule type" value="Genomic_DNA"/>
</dbReference>
<protein>
    <submittedName>
        <fullName evidence="1">Uncharacterized protein</fullName>
    </submittedName>
</protein>
<accession>A0A1V4GW29</accession>
<sequence>MDLHSPHDWLHVAKKFNTLWHEYDDQALDELYHDQPDELAYHTAQKTLLRNQKTHAQITALRLAYDHAKTYQTPCELVLSVDKAESQQVGELIYSLYPHNDNPTHFNHIPERVLKEHLTHTELVFFGIPV</sequence>
<evidence type="ECO:0000313" key="2">
    <source>
        <dbReference type="EMBL" id="STY99169.1"/>
    </source>
</evidence>
<evidence type="ECO:0000313" key="1">
    <source>
        <dbReference type="EMBL" id="OPH36834.1"/>
    </source>
</evidence>